<sequence>MQREIEKPRPESVGINDNEIRITSQGLIRNYVNYATSLLQERSLRVIVLKAMGQAISKAVAATEIIKIKWNPHLHQDISISSVRITNVWEPIEEGLVPLKTKRLVSVISVTLSTGEPKKKTTGY</sequence>
<evidence type="ECO:0000313" key="5">
    <source>
        <dbReference type="EMBL" id="KAG6514684.1"/>
    </source>
</evidence>
<evidence type="ECO:0000313" key="6">
    <source>
        <dbReference type="Proteomes" id="UP000734854"/>
    </source>
</evidence>
<evidence type="ECO:0000256" key="2">
    <source>
        <dbReference type="ARBA" id="ARBA00008018"/>
    </source>
</evidence>
<organism evidence="5 6">
    <name type="scientific">Zingiber officinale</name>
    <name type="common">Ginger</name>
    <name type="synonym">Amomum zingiber</name>
    <dbReference type="NCBI Taxonomy" id="94328"/>
    <lineage>
        <taxon>Eukaryota</taxon>
        <taxon>Viridiplantae</taxon>
        <taxon>Streptophyta</taxon>
        <taxon>Embryophyta</taxon>
        <taxon>Tracheophyta</taxon>
        <taxon>Spermatophyta</taxon>
        <taxon>Magnoliopsida</taxon>
        <taxon>Liliopsida</taxon>
        <taxon>Zingiberales</taxon>
        <taxon>Zingiberaceae</taxon>
        <taxon>Zingiber</taxon>
    </lineage>
</organism>
<keyword evidence="3" id="KW-0539">Nucleus</keyword>
<feature type="domain" description="DNA/RNA-binding protein Alba-like" evidence="4">
    <location>
        <begin position="18"/>
        <end position="76"/>
    </location>
</feature>
<keyword evidence="6" id="KW-1185">Reference proteome</keyword>
<dbReference type="SUPFAM" id="SSF82704">
    <property type="entry name" value="AlbA-like"/>
    <property type="match status" value="1"/>
</dbReference>
<evidence type="ECO:0000256" key="1">
    <source>
        <dbReference type="ARBA" id="ARBA00004123"/>
    </source>
</evidence>
<dbReference type="PANTHER" id="PTHR13516:SF3">
    <property type="entry name" value="ALBA DNA_RNA-BINDING PROTEIN"/>
    <property type="match status" value="1"/>
</dbReference>
<name>A0A8J5LE03_ZINOF</name>
<dbReference type="InterPro" id="IPR051958">
    <property type="entry name" value="Alba-like_NAB"/>
</dbReference>
<protein>
    <recommendedName>
        <fullName evidence="4">DNA/RNA-binding protein Alba-like domain-containing protein</fullName>
    </recommendedName>
</protein>
<dbReference type="AlphaFoldDB" id="A0A8J5LE03"/>
<dbReference type="Pfam" id="PF01918">
    <property type="entry name" value="Alba"/>
    <property type="match status" value="1"/>
</dbReference>
<dbReference type="Gene3D" id="3.30.110.20">
    <property type="entry name" value="Alba-like domain"/>
    <property type="match status" value="1"/>
</dbReference>
<accession>A0A8J5LE03</accession>
<evidence type="ECO:0000256" key="3">
    <source>
        <dbReference type="ARBA" id="ARBA00023242"/>
    </source>
</evidence>
<reference evidence="5 6" key="1">
    <citation type="submission" date="2020-08" db="EMBL/GenBank/DDBJ databases">
        <title>Plant Genome Project.</title>
        <authorList>
            <person name="Zhang R.-G."/>
        </authorList>
    </citation>
    <scope>NUCLEOTIDE SEQUENCE [LARGE SCALE GENOMIC DNA]</scope>
    <source>
        <tissue evidence="5">Rhizome</tissue>
    </source>
</reference>
<dbReference type="InterPro" id="IPR002775">
    <property type="entry name" value="DNA/RNA-bd_Alba-like"/>
</dbReference>
<dbReference type="GO" id="GO:0003723">
    <property type="term" value="F:RNA binding"/>
    <property type="evidence" value="ECO:0007669"/>
    <property type="project" value="TreeGrafter"/>
</dbReference>
<comment type="similarity">
    <text evidence="2">Belongs to the histone-like Alba family.</text>
</comment>
<gene>
    <name evidence="5" type="ORF">ZIOFF_025054</name>
</gene>
<evidence type="ECO:0000259" key="4">
    <source>
        <dbReference type="Pfam" id="PF01918"/>
    </source>
</evidence>
<comment type="caution">
    <text evidence="5">The sequence shown here is derived from an EMBL/GenBank/DDBJ whole genome shotgun (WGS) entry which is preliminary data.</text>
</comment>
<comment type="subcellular location">
    <subcellularLocation>
        <location evidence="1">Nucleus</location>
    </subcellularLocation>
</comment>
<proteinExistence type="inferred from homology"/>
<dbReference type="InterPro" id="IPR036882">
    <property type="entry name" value="Alba-like_dom_sf"/>
</dbReference>
<dbReference type="EMBL" id="JACMSC010000007">
    <property type="protein sequence ID" value="KAG6514684.1"/>
    <property type="molecule type" value="Genomic_DNA"/>
</dbReference>
<dbReference type="Proteomes" id="UP000734854">
    <property type="component" value="Unassembled WGS sequence"/>
</dbReference>
<dbReference type="GO" id="GO:0005634">
    <property type="term" value="C:nucleus"/>
    <property type="evidence" value="ECO:0007669"/>
    <property type="project" value="UniProtKB-SubCell"/>
</dbReference>
<dbReference type="PANTHER" id="PTHR13516">
    <property type="entry name" value="RIBONUCLEASE P SUBUNIT P25"/>
    <property type="match status" value="1"/>
</dbReference>